<dbReference type="EMBL" id="MF135481">
    <property type="protein sequence ID" value="AVD98476.1"/>
    <property type="molecule type" value="mRNA"/>
</dbReference>
<dbReference type="PANTHER" id="PTHR45856:SF25">
    <property type="entry name" value="FUNGAL LIPASE-LIKE DOMAIN-CONTAINING PROTEIN"/>
    <property type="match status" value="1"/>
</dbReference>
<accession>A0A2L1ITU7</accession>
<dbReference type="InterPro" id="IPR029058">
    <property type="entry name" value="AB_hydrolase_fold"/>
</dbReference>
<dbReference type="InterPro" id="IPR051218">
    <property type="entry name" value="Sec_MonoDiacylglyc_Lipase"/>
</dbReference>
<dbReference type="VEuPathDB" id="TriTrypDB:LMJSD75_310013800"/>
<dbReference type="EC" id="3.1.1.3" evidence="3"/>
<evidence type="ECO:0000313" key="3">
    <source>
        <dbReference type="EMBL" id="AVD98476.1"/>
    </source>
</evidence>
<dbReference type="Pfam" id="PF01764">
    <property type="entry name" value="Lipase_3"/>
    <property type="match status" value="1"/>
</dbReference>
<dbReference type="GO" id="GO:0006629">
    <property type="term" value="P:lipid metabolic process"/>
    <property type="evidence" value="ECO:0007669"/>
    <property type="project" value="InterPro"/>
</dbReference>
<dbReference type="VEuPathDB" id="TriTrypDB:LmjF.31.0830"/>
<organism evidence="3">
    <name type="scientific">Leishmania major</name>
    <dbReference type="NCBI Taxonomy" id="5664"/>
    <lineage>
        <taxon>Eukaryota</taxon>
        <taxon>Discoba</taxon>
        <taxon>Euglenozoa</taxon>
        <taxon>Kinetoplastea</taxon>
        <taxon>Metakinetoplastina</taxon>
        <taxon>Trypanosomatida</taxon>
        <taxon>Trypanosomatidae</taxon>
        <taxon>Leishmaniinae</taxon>
        <taxon>Leishmania</taxon>
    </lineage>
</organism>
<dbReference type="CDD" id="cd00519">
    <property type="entry name" value="Lipase_3"/>
    <property type="match status" value="1"/>
</dbReference>
<reference evidence="3" key="1">
    <citation type="journal article" date="2018" name="Biochimie">
        <title>Secretory lipase from the human pathogen Leishmania major: Heterologous expression in the yeast Pichia pastoris and biochemical characterization.</title>
        <authorList>
            <person name="Ben Ayed S."/>
            <person name="Ali M.B."/>
            <person name="Bali A."/>
            <person name="Gargouri Y."/>
            <person name="Laouini D."/>
            <person name="Ben Ali Y."/>
        </authorList>
    </citation>
    <scope>NUCLEOTIDE SEQUENCE</scope>
</reference>
<dbReference type="InterPro" id="IPR002921">
    <property type="entry name" value="Fungal_lipase-type"/>
</dbReference>
<dbReference type="AlphaFoldDB" id="A0A2L1ITU7"/>
<evidence type="ECO:0000259" key="2">
    <source>
        <dbReference type="Pfam" id="PF01764"/>
    </source>
</evidence>
<feature type="signal peptide" evidence="1">
    <location>
        <begin position="1"/>
        <end position="24"/>
    </location>
</feature>
<dbReference type="SUPFAM" id="SSF53474">
    <property type="entry name" value="alpha/beta-Hydrolases"/>
    <property type="match status" value="1"/>
</dbReference>
<protein>
    <submittedName>
        <fullName evidence="3">Secretory lipase</fullName>
        <ecNumber evidence="3">3.1.1.3</ecNumber>
    </submittedName>
</protein>
<proteinExistence type="evidence at transcript level"/>
<dbReference type="VEuPathDB" id="TriTrypDB:LMJFC_310015400"/>
<evidence type="ECO:0000256" key="1">
    <source>
        <dbReference type="SAM" id="SignalP"/>
    </source>
</evidence>
<keyword evidence="1" id="KW-0732">Signal</keyword>
<keyword evidence="3" id="KW-0378">Hydrolase</keyword>
<dbReference type="VEuPathDB" id="TriTrypDB:LMJLV39_310014100"/>
<feature type="chain" id="PRO_5014739947" evidence="1">
    <location>
        <begin position="25"/>
        <end position="308"/>
    </location>
</feature>
<name>A0A2L1ITU7_LEIMA</name>
<sequence length="308" mass="32919">MLPSSCSRIVVVAALLLLCGGARAVVLSGEYSQTDAVRSLQYANATYADSDAVASWNCGGSCNANPSFKVTSIVKGDDAHSLHAYVGVDEGSAQVVVALRGSATQQEQLMRQLVEPVLYDITSGCGLECRVHAGFQRSYLAVRRTIRAAVVRDLMMHPDYNVLVTGHSVGGAVALLAAIDVQAHVNRMFFVSRPIVSLYTFGMPHVGNRAFAVWAAGMLSRGSHFRITSRHDPVPRMLSSGSADFQHVPYEVYCAAADGTNCCVCEGSVDSDDPTCIAHTSNVNMRDHFSYFGERISGGAAGDAMLYL</sequence>
<feature type="domain" description="Fungal lipase-type" evidence="2">
    <location>
        <begin position="96"/>
        <end position="238"/>
    </location>
</feature>
<dbReference type="GO" id="GO:0004806">
    <property type="term" value="F:triacylglycerol lipase activity"/>
    <property type="evidence" value="ECO:0007669"/>
    <property type="project" value="UniProtKB-EC"/>
</dbReference>
<dbReference type="Gene3D" id="3.40.50.1820">
    <property type="entry name" value="alpha/beta hydrolase"/>
    <property type="match status" value="1"/>
</dbReference>
<dbReference type="PANTHER" id="PTHR45856">
    <property type="entry name" value="ALPHA/BETA-HYDROLASES SUPERFAMILY PROTEIN"/>
    <property type="match status" value="1"/>
</dbReference>